<dbReference type="EMBL" id="CP042912">
    <property type="protein sequence ID" value="QEG21974.1"/>
    <property type="molecule type" value="Genomic_DNA"/>
</dbReference>
<keyword evidence="3" id="KW-1185">Reference proteome</keyword>
<protein>
    <submittedName>
        <fullName evidence="2">Uncharacterized protein</fullName>
    </submittedName>
</protein>
<dbReference type="AlphaFoldDB" id="A0A5B9P6R6"/>
<keyword evidence="1" id="KW-0472">Membrane</keyword>
<keyword evidence="1" id="KW-1133">Transmembrane helix</keyword>
<name>A0A5B9P6R6_9BACT</name>
<evidence type="ECO:0000313" key="2">
    <source>
        <dbReference type="EMBL" id="QEG21974.1"/>
    </source>
</evidence>
<keyword evidence="1" id="KW-0812">Transmembrane</keyword>
<reference evidence="2 3" key="1">
    <citation type="submission" date="2019-08" db="EMBL/GenBank/DDBJ databases">
        <title>Deep-cultivation of Planctomycetes and their phenomic and genomic characterization uncovers novel biology.</title>
        <authorList>
            <person name="Wiegand S."/>
            <person name="Jogler M."/>
            <person name="Boedeker C."/>
            <person name="Pinto D."/>
            <person name="Vollmers J."/>
            <person name="Rivas-Marin E."/>
            <person name="Kohn T."/>
            <person name="Peeters S.H."/>
            <person name="Heuer A."/>
            <person name="Rast P."/>
            <person name="Oberbeckmann S."/>
            <person name="Bunk B."/>
            <person name="Jeske O."/>
            <person name="Meyerdierks A."/>
            <person name="Storesund J.E."/>
            <person name="Kallscheuer N."/>
            <person name="Luecker S."/>
            <person name="Lage O.M."/>
            <person name="Pohl T."/>
            <person name="Merkel B.J."/>
            <person name="Hornburger P."/>
            <person name="Mueller R.-W."/>
            <person name="Bruemmer F."/>
            <person name="Labrenz M."/>
            <person name="Spormann A.M."/>
            <person name="Op den Camp H."/>
            <person name="Overmann J."/>
            <person name="Amann R."/>
            <person name="Jetten M.S.M."/>
            <person name="Mascher T."/>
            <person name="Medema M.H."/>
            <person name="Devos D.P."/>
            <person name="Kaster A.-K."/>
            <person name="Ovreas L."/>
            <person name="Rohde M."/>
            <person name="Galperin M.Y."/>
            <person name="Jogler C."/>
        </authorList>
    </citation>
    <scope>NUCLEOTIDE SEQUENCE [LARGE SCALE GENOMIC DNA]</scope>
    <source>
        <strain evidence="2 3">FC18</strain>
    </source>
</reference>
<dbReference type="STRING" id="980251.GCA_001642875_03601"/>
<dbReference type="Proteomes" id="UP000322214">
    <property type="component" value="Chromosome"/>
</dbReference>
<dbReference type="KEGG" id="mff:MFFC18_18350"/>
<evidence type="ECO:0000256" key="1">
    <source>
        <dbReference type="SAM" id="Phobius"/>
    </source>
</evidence>
<sequence>MIVSLLMMAVRRIRTGQFASGLSFVPSALATIGILILPISTVGYRAAFAILPFAFESMYFVFNIAYDLVAELNEDNLPS</sequence>
<accession>A0A5B9P6R6</accession>
<evidence type="ECO:0000313" key="3">
    <source>
        <dbReference type="Proteomes" id="UP000322214"/>
    </source>
</evidence>
<organism evidence="2 3">
    <name type="scientific">Mariniblastus fucicola</name>
    <dbReference type="NCBI Taxonomy" id="980251"/>
    <lineage>
        <taxon>Bacteria</taxon>
        <taxon>Pseudomonadati</taxon>
        <taxon>Planctomycetota</taxon>
        <taxon>Planctomycetia</taxon>
        <taxon>Pirellulales</taxon>
        <taxon>Pirellulaceae</taxon>
        <taxon>Mariniblastus</taxon>
    </lineage>
</organism>
<feature type="transmembrane region" description="Helical" evidence="1">
    <location>
        <begin position="46"/>
        <end position="66"/>
    </location>
</feature>
<proteinExistence type="predicted"/>
<gene>
    <name evidence="2" type="ORF">MFFC18_18350</name>
</gene>
<feature type="transmembrane region" description="Helical" evidence="1">
    <location>
        <begin position="21"/>
        <end position="40"/>
    </location>
</feature>